<protein>
    <recommendedName>
        <fullName evidence="3">Retrotransposon Copia-like N-terminal domain-containing protein</fullName>
    </recommendedName>
</protein>
<proteinExistence type="predicted"/>
<dbReference type="Pfam" id="PF14223">
    <property type="entry name" value="Retrotran_gag_2"/>
    <property type="match status" value="1"/>
</dbReference>
<dbReference type="PANTHER" id="PTHR47481">
    <property type="match status" value="1"/>
</dbReference>
<dbReference type="Proteomes" id="UP001603857">
    <property type="component" value="Unassembled WGS sequence"/>
</dbReference>
<keyword evidence="2" id="KW-1185">Reference proteome</keyword>
<dbReference type="EMBL" id="JBGMDY010000001">
    <property type="protein sequence ID" value="KAL2347576.1"/>
    <property type="molecule type" value="Genomic_DNA"/>
</dbReference>
<sequence length="211" mass="24741">MEANTSTMVLLKGHNNYPLWRVRMKDLLYVNSLHEPVFLDEKPANKTKEEWSLLHSRVCGYIGQWVDDCVLNHISEETHARTLWQKLENLYAPKDGSYKVFLTSQMKTMRYQDGSNMADYLNEFQGNFNQLSAMGVKFEEEFQISILLWSLPESWGRFRMLWMDPILKGSMTMESVKNSLLVEYMQRKSLGGWPEPNKEEVDQGCTLRISR</sequence>
<evidence type="ECO:0008006" key="3">
    <source>
        <dbReference type="Google" id="ProtNLM"/>
    </source>
</evidence>
<evidence type="ECO:0000313" key="1">
    <source>
        <dbReference type="EMBL" id="KAL2347576.1"/>
    </source>
</evidence>
<dbReference type="PANTHER" id="PTHR47481:SF14">
    <property type="entry name" value="RETROTRANSPOSON COPIA-LIKE N-TERMINAL DOMAIN-CONTAINING PROTEIN"/>
    <property type="match status" value="1"/>
</dbReference>
<dbReference type="AlphaFoldDB" id="A0ABD1NHI4"/>
<accession>A0ABD1NHI4</accession>
<name>A0ABD1NHI4_9FABA</name>
<evidence type="ECO:0000313" key="2">
    <source>
        <dbReference type="Proteomes" id="UP001603857"/>
    </source>
</evidence>
<reference evidence="1 2" key="1">
    <citation type="submission" date="2024-08" db="EMBL/GenBank/DDBJ databases">
        <title>Insights into the chromosomal genome structure of Flemingia macrophylla.</title>
        <authorList>
            <person name="Ding Y."/>
            <person name="Zhao Y."/>
            <person name="Bi W."/>
            <person name="Wu M."/>
            <person name="Zhao G."/>
            <person name="Gong Y."/>
            <person name="Li W."/>
            <person name="Zhang P."/>
        </authorList>
    </citation>
    <scope>NUCLEOTIDE SEQUENCE [LARGE SCALE GENOMIC DNA]</scope>
    <source>
        <strain evidence="1">DYQJB</strain>
        <tissue evidence="1">Leaf</tissue>
    </source>
</reference>
<comment type="caution">
    <text evidence="1">The sequence shown here is derived from an EMBL/GenBank/DDBJ whole genome shotgun (WGS) entry which is preliminary data.</text>
</comment>
<gene>
    <name evidence="1" type="ORF">Fmac_001576</name>
</gene>
<organism evidence="1 2">
    <name type="scientific">Flemingia macrophylla</name>
    <dbReference type="NCBI Taxonomy" id="520843"/>
    <lineage>
        <taxon>Eukaryota</taxon>
        <taxon>Viridiplantae</taxon>
        <taxon>Streptophyta</taxon>
        <taxon>Embryophyta</taxon>
        <taxon>Tracheophyta</taxon>
        <taxon>Spermatophyta</taxon>
        <taxon>Magnoliopsida</taxon>
        <taxon>eudicotyledons</taxon>
        <taxon>Gunneridae</taxon>
        <taxon>Pentapetalae</taxon>
        <taxon>rosids</taxon>
        <taxon>fabids</taxon>
        <taxon>Fabales</taxon>
        <taxon>Fabaceae</taxon>
        <taxon>Papilionoideae</taxon>
        <taxon>50 kb inversion clade</taxon>
        <taxon>NPAAA clade</taxon>
        <taxon>indigoferoid/millettioid clade</taxon>
        <taxon>Phaseoleae</taxon>
        <taxon>Flemingia</taxon>
    </lineage>
</organism>